<dbReference type="AlphaFoldDB" id="A0A2I4ELS1"/>
<evidence type="ECO:0000313" key="2">
    <source>
        <dbReference type="Proteomes" id="UP000235220"/>
    </source>
</evidence>
<dbReference type="Proteomes" id="UP000235220">
    <property type="component" value="Chromosome 5"/>
</dbReference>
<accession>A0A2I4ELS1</accession>
<feature type="domain" description="R13L1/DRL21-like LRR repeat region" evidence="1">
    <location>
        <begin position="29"/>
        <end position="154"/>
    </location>
</feature>
<keyword evidence="2" id="KW-1185">Reference proteome</keyword>
<dbReference type="InterPro" id="IPR056789">
    <property type="entry name" value="LRR_R13L1-DRL21"/>
</dbReference>
<evidence type="ECO:0000259" key="1">
    <source>
        <dbReference type="Pfam" id="PF25019"/>
    </source>
</evidence>
<dbReference type="Pfam" id="PF25019">
    <property type="entry name" value="LRR_R13L1-DRL21"/>
    <property type="match status" value="1"/>
</dbReference>
<sequence>MEMPMHIGKLKCLQTLTKFVISKRTGCSIRELGKLANLQGALSILDLENVESFNDAKGASLRNKTDLKVLELNWKEGSNTKISESQSNVINGLQPHRNLNSLTIMYYMGGRFPNWVGDHSFSKVTSIHLEKCQYCSSLPALGLLPSLQNLSIVGFDGIVNVGEEFYGSTGSSSIKPFGALKVLKFEQMLN</sequence>
<dbReference type="RefSeq" id="XP_018820341.2">
    <property type="nucleotide sequence ID" value="XM_018964796.2"/>
</dbReference>
<evidence type="ECO:0000313" key="3">
    <source>
        <dbReference type="RefSeq" id="XP_018820341.2"/>
    </source>
</evidence>
<proteinExistence type="predicted"/>
<dbReference type="KEGG" id="jre:108990730"/>
<gene>
    <name evidence="3" type="primary">LOC108990730</name>
</gene>
<dbReference type="InParanoid" id="A0A2I4ELS1"/>
<dbReference type="PANTHER" id="PTHR47186:SF26">
    <property type="entry name" value="LEUCINE-RICH REPEAT DOMAIN, L DOMAIN-CONTAINING PROTEIN-RELATED"/>
    <property type="match status" value="1"/>
</dbReference>
<organism evidence="2 3">
    <name type="scientific">Juglans regia</name>
    <name type="common">English walnut</name>
    <dbReference type="NCBI Taxonomy" id="51240"/>
    <lineage>
        <taxon>Eukaryota</taxon>
        <taxon>Viridiplantae</taxon>
        <taxon>Streptophyta</taxon>
        <taxon>Embryophyta</taxon>
        <taxon>Tracheophyta</taxon>
        <taxon>Spermatophyta</taxon>
        <taxon>Magnoliopsida</taxon>
        <taxon>eudicotyledons</taxon>
        <taxon>Gunneridae</taxon>
        <taxon>Pentapetalae</taxon>
        <taxon>rosids</taxon>
        <taxon>fabids</taxon>
        <taxon>Fagales</taxon>
        <taxon>Juglandaceae</taxon>
        <taxon>Juglans</taxon>
    </lineage>
</organism>
<dbReference type="InterPro" id="IPR032675">
    <property type="entry name" value="LRR_dom_sf"/>
</dbReference>
<dbReference type="OrthoDB" id="1733640at2759"/>
<dbReference type="PANTHER" id="PTHR47186">
    <property type="entry name" value="LEUCINE-RICH REPEAT-CONTAINING PROTEIN 57"/>
    <property type="match status" value="1"/>
</dbReference>
<dbReference type="Gene3D" id="3.80.10.10">
    <property type="entry name" value="Ribonuclease Inhibitor"/>
    <property type="match status" value="1"/>
</dbReference>
<dbReference type="SUPFAM" id="SSF52058">
    <property type="entry name" value="L domain-like"/>
    <property type="match status" value="1"/>
</dbReference>
<dbReference type="GeneID" id="108990730"/>
<name>A0A2I4ELS1_JUGRE</name>
<protein>
    <submittedName>
        <fullName evidence="3">Disease resistance RPP13-like protein 1</fullName>
    </submittedName>
</protein>
<reference evidence="3" key="1">
    <citation type="submission" date="2025-08" db="UniProtKB">
        <authorList>
            <consortium name="RefSeq"/>
        </authorList>
    </citation>
    <scope>IDENTIFICATION</scope>
    <source>
        <tissue evidence="3">Leaves</tissue>
    </source>
</reference>